<feature type="compositionally biased region" description="Pro residues" evidence="1">
    <location>
        <begin position="110"/>
        <end position="121"/>
    </location>
</feature>
<evidence type="ECO:0000313" key="3">
    <source>
        <dbReference type="Proteomes" id="UP001286313"/>
    </source>
</evidence>
<dbReference type="Proteomes" id="UP001286313">
    <property type="component" value="Unassembled WGS sequence"/>
</dbReference>
<organism evidence="2 3">
    <name type="scientific">Petrolisthes cinctipes</name>
    <name type="common">Flat porcelain crab</name>
    <dbReference type="NCBI Taxonomy" id="88211"/>
    <lineage>
        <taxon>Eukaryota</taxon>
        <taxon>Metazoa</taxon>
        <taxon>Ecdysozoa</taxon>
        <taxon>Arthropoda</taxon>
        <taxon>Crustacea</taxon>
        <taxon>Multicrustacea</taxon>
        <taxon>Malacostraca</taxon>
        <taxon>Eumalacostraca</taxon>
        <taxon>Eucarida</taxon>
        <taxon>Decapoda</taxon>
        <taxon>Pleocyemata</taxon>
        <taxon>Anomura</taxon>
        <taxon>Galatheoidea</taxon>
        <taxon>Porcellanidae</taxon>
        <taxon>Petrolisthes</taxon>
    </lineage>
</organism>
<proteinExistence type="predicted"/>
<protein>
    <submittedName>
        <fullName evidence="2">Uncharacterized protein</fullName>
    </submittedName>
</protein>
<name>A0AAE1EG41_PETCI</name>
<sequence>MTVATGLSLITWGGDKHVTIILDFLVGWLVGVSDVRLSGREEDEMGRKLRGKDCLPVIYPPPSLLTCHPSLTSVTPPSSSPATLPSPQLPLPLPLSVTCHPSLTSVTPPLFPHFSNPPPSSSPATRPSPQVPLLPPHLPPVPHLSYPSSLLTCHPSLTSVTPPPSSPTTLTSL</sequence>
<evidence type="ECO:0000256" key="1">
    <source>
        <dbReference type="SAM" id="MobiDB-lite"/>
    </source>
</evidence>
<accession>A0AAE1EG41</accession>
<gene>
    <name evidence="2" type="ORF">Pcinc_043422</name>
</gene>
<comment type="caution">
    <text evidence="2">The sequence shown here is derived from an EMBL/GenBank/DDBJ whole genome shotgun (WGS) entry which is preliminary data.</text>
</comment>
<dbReference type="AlphaFoldDB" id="A0AAE1EG41"/>
<keyword evidence="3" id="KW-1185">Reference proteome</keyword>
<dbReference type="EMBL" id="JAWQEG010008680">
    <property type="protein sequence ID" value="KAK3849838.1"/>
    <property type="molecule type" value="Genomic_DNA"/>
</dbReference>
<reference evidence="2" key="1">
    <citation type="submission" date="2023-10" db="EMBL/GenBank/DDBJ databases">
        <title>Genome assemblies of two species of porcelain crab, Petrolisthes cinctipes and Petrolisthes manimaculis (Anomura: Porcellanidae).</title>
        <authorList>
            <person name="Angst P."/>
        </authorList>
    </citation>
    <scope>NUCLEOTIDE SEQUENCE</scope>
    <source>
        <strain evidence="2">PB745_01</strain>
        <tissue evidence="2">Gill</tissue>
    </source>
</reference>
<feature type="region of interest" description="Disordered" evidence="1">
    <location>
        <begin position="110"/>
        <end position="136"/>
    </location>
</feature>
<evidence type="ECO:0000313" key="2">
    <source>
        <dbReference type="EMBL" id="KAK3849838.1"/>
    </source>
</evidence>